<evidence type="ECO:0000256" key="1">
    <source>
        <dbReference type="ARBA" id="ARBA00004162"/>
    </source>
</evidence>
<keyword evidence="6 8" id="KW-0472">Membrane</keyword>
<feature type="domain" description="Anti-sigma K factor RskA C-terminal" evidence="10">
    <location>
        <begin position="107"/>
        <end position="242"/>
    </location>
</feature>
<proteinExistence type="inferred from homology"/>
<keyword evidence="7 8" id="KW-0804">Transcription</keyword>
<dbReference type="Pfam" id="PF10099">
    <property type="entry name" value="RskA_C"/>
    <property type="match status" value="1"/>
</dbReference>
<evidence type="ECO:0000256" key="2">
    <source>
        <dbReference type="ARBA" id="ARBA00022475"/>
    </source>
</evidence>
<comment type="caution">
    <text evidence="12">The sequence shown here is derived from an EMBL/GenBank/DDBJ whole genome shotgun (WGS) entry which is preliminary data.</text>
</comment>
<reference evidence="12 13" key="1">
    <citation type="submission" date="2015-01" db="EMBL/GenBank/DDBJ databases">
        <title>Genome sequence of Mycobacterium llatzerense and Mycobacterium immunogenum recovered from brain abscess.</title>
        <authorList>
            <person name="Greninger A.L."/>
            <person name="Langelier C."/>
            <person name="Cunningham G."/>
            <person name="Chiu C.Y."/>
            <person name="Miller S."/>
        </authorList>
    </citation>
    <scope>NUCLEOTIDE SEQUENCE [LARGE SCALE GENOMIC DNA]</scope>
    <source>
        <strain evidence="12 13">CLUC14</strain>
    </source>
</reference>
<keyword evidence="4 8" id="KW-1133">Transmembrane helix</keyword>
<comment type="similarity">
    <text evidence="8">Belongs to the anti-sigma-K factor family.</text>
</comment>
<dbReference type="Proteomes" id="UP000032221">
    <property type="component" value="Unassembled WGS sequence"/>
</dbReference>
<evidence type="ECO:0000259" key="10">
    <source>
        <dbReference type="Pfam" id="PF10099"/>
    </source>
</evidence>
<evidence type="ECO:0000256" key="6">
    <source>
        <dbReference type="ARBA" id="ARBA00023136"/>
    </source>
</evidence>
<dbReference type="OrthoDB" id="153510at2"/>
<dbReference type="RefSeq" id="WP_043392266.1">
    <property type="nucleotide sequence ID" value="NZ_JXST01000016.1"/>
</dbReference>
<dbReference type="Gene3D" id="1.10.10.1320">
    <property type="entry name" value="Anti-sigma factor, zinc-finger domain"/>
    <property type="match status" value="1"/>
</dbReference>
<dbReference type="AlphaFoldDB" id="A0A0D1L6P5"/>
<feature type="region of interest" description="Disordered" evidence="9">
    <location>
        <begin position="229"/>
        <end position="248"/>
    </location>
</feature>
<keyword evidence="2 8" id="KW-1003">Cell membrane</keyword>
<evidence type="ECO:0000259" key="11">
    <source>
        <dbReference type="Pfam" id="PF22618"/>
    </source>
</evidence>
<feature type="transmembrane region" description="Helical" evidence="8">
    <location>
        <begin position="103"/>
        <end position="125"/>
    </location>
</feature>
<evidence type="ECO:0000313" key="12">
    <source>
        <dbReference type="EMBL" id="KIU16560.1"/>
    </source>
</evidence>
<accession>A0A0D1L6P5</accession>
<evidence type="ECO:0000256" key="9">
    <source>
        <dbReference type="SAM" id="MobiDB-lite"/>
    </source>
</evidence>
<dbReference type="InterPro" id="IPR041916">
    <property type="entry name" value="Anti_sigma_zinc_sf"/>
</dbReference>
<comment type="subcellular location">
    <subcellularLocation>
        <location evidence="1 8">Cell membrane</location>
        <topology evidence="1 8">Single-pass membrane protein</topology>
    </subcellularLocation>
</comment>
<name>A0A0D1L6P5_9MYCO</name>
<dbReference type="GO" id="GO:0016989">
    <property type="term" value="F:sigma factor antagonist activity"/>
    <property type="evidence" value="ECO:0007669"/>
    <property type="project" value="TreeGrafter"/>
</dbReference>
<keyword evidence="3 8" id="KW-0812">Transmembrane</keyword>
<dbReference type="PANTHER" id="PTHR37461:SF1">
    <property type="entry name" value="ANTI-SIGMA-K FACTOR RSKA"/>
    <property type="match status" value="1"/>
</dbReference>
<dbReference type="PANTHER" id="PTHR37461">
    <property type="entry name" value="ANTI-SIGMA-K FACTOR RSKA"/>
    <property type="match status" value="1"/>
</dbReference>
<keyword evidence="13" id="KW-1185">Reference proteome</keyword>
<sequence length="248" mass="25545">MPDSYTDDEQQLLDLAYVYALDAVSEAERSDIAGRLGAVAPHTAQEFARIVGDAQETMALVTAGDALPPSPELRTRILEAIGIRSADGGSDELALRRIRQRRLILRVVAAAAAVCAIVIGTTVVAERFANHPAQQTVSQVLANPDIRTFSAAVAGGTITLSASQQANAVVVAMSNVPAPPAGHVYQMWFIPASGAPRSAGTMSADTMPPPGGEVIPALNSAAKVAVTVEPGTGSSQPTSTPVVVVSLT</sequence>
<dbReference type="STRING" id="280871.TL10_13140"/>
<dbReference type="PATRIC" id="fig|280871.6.peg.2729"/>
<dbReference type="InterPro" id="IPR018764">
    <property type="entry name" value="RskA_C"/>
</dbReference>
<evidence type="ECO:0000256" key="5">
    <source>
        <dbReference type="ARBA" id="ARBA00023015"/>
    </source>
</evidence>
<keyword evidence="5 8" id="KW-0805">Transcription regulation</keyword>
<dbReference type="InterPro" id="IPR053877">
    <property type="entry name" value="RskA_N"/>
</dbReference>
<dbReference type="Pfam" id="PF22618">
    <property type="entry name" value="RskA_N"/>
    <property type="match status" value="1"/>
</dbReference>
<evidence type="ECO:0000256" key="4">
    <source>
        <dbReference type="ARBA" id="ARBA00022989"/>
    </source>
</evidence>
<dbReference type="EMBL" id="JXST01000016">
    <property type="protein sequence ID" value="KIU16560.1"/>
    <property type="molecule type" value="Genomic_DNA"/>
</dbReference>
<evidence type="ECO:0000256" key="3">
    <source>
        <dbReference type="ARBA" id="ARBA00022692"/>
    </source>
</evidence>
<dbReference type="InterPro" id="IPR051474">
    <property type="entry name" value="Anti-sigma-K/W_factor"/>
</dbReference>
<organism evidence="12 13">
    <name type="scientific">Mycolicibacterium llatzerense</name>
    <dbReference type="NCBI Taxonomy" id="280871"/>
    <lineage>
        <taxon>Bacteria</taxon>
        <taxon>Bacillati</taxon>
        <taxon>Actinomycetota</taxon>
        <taxon>Actinomycetes</taxon>
        <taxon>Mycobacteriales</taxon>
        <taxon>Mycobacteriaceae</taxon>
        <taxon>Mycolicibacterium</taxon>
    </lineage>
</organism>
<dbReference type="GO" id="GO:0006417">
    <property type="term" value="P:regulation of translation"/>
    <property type="evidence" value="ECO:0007669"/>
    <property type="project" value="TreeGrafter"/>
</dbReference>
<evidence type="ECO:0000256" key="8">
    <source>
        <dbReference type="RuleBase" id="RU363049"/>
    </source>
</evidence>
<evidence type="ECO:0000313" key="13">
    <source>
        <dbReference type="Proteomes" id="UP000032221"/>
    </source>
</evidence>
<feature type="domain" description="Anti-sigma-K factor RskA N-terminal" evidence="11">
    <location>
        <begin position="12"/>
        <end position="59"/>
    </location>
</feature>
<evidence type="ECO:0000256" key="7">
    <source>
        <dbReference type="ARBA" id="ARBA00023163"/>
    </source>
</evidence>
<comment type="domain">
    <text evidence="8">The cytosolic domain interacts with sigma factor SigK.</text>
</comment>
<protein>
    <recommendedName>
        <fullName evidence="8">Anti-sigma-K factor RskA</fullName>
    </recommendedName>
    <alternativeName>
        <fullName evidence="8">Sigma-K anti-sigma factor RskA</fullName>
    </alternativeName>
</protein>
<comment type="function">
    <text evidence="8">An anti-sigma factor for extracytoplasmic function (ECF) sigma factor SigK. ECF sigma factors are held in an inactive form by an anti-sigma factor until released by regulated intramembrane proteolysis (RIP). RIP occurs when an extracytoplasmic signal triggers a concerted proteolytic cascade to transmit information and elicit cellular responses. The membrane-spanning regulatory substrate protein is first cut extracytoplasmically (site-1 protease, S1P), then within the membrane itself (site-2 protease, S2P, Rip1), while cytoplasmic proteases finish degrading the regulatory protein, liberating the sigma factor.</text>
</comment>
<feature type="compositionally biased region" description="Low complexity" evidence="9">
    <location>
        <begin position="230"/>
        <end position="248"/>
    </location>
</feature>
<gene>
    <name evidence="8" type="primary">rskA</name>
    <name evidence="12" type="ORF">TL10_13140</name>
</gene>
<dbReference type="GO" id="GO:0005886">
    <property type="term" value="C:plasma membrane"/>
    <property type="evidence" value="ECO:0007669"/>
    <property type="project" value="UniProtKB-SubCell"/>
</dbReference>